<comment type="caution">
    <text evidence="3">The sequence shown here is derived from an EMBL/GenBank/DDBJ whole genome shotgun (WGS) entry which is preliminary data.</text>
</comment>
<dbReference type="CDD" id="cd04301">
    <property type="entry name" value="NAT_SF"/>
    <property type="match status" value="1"/>
</dbReference>
<evidence type="ECO:0000313" key="4">
    <source>
        <dbReference type="Proteomes" id="UP000318571"/>
    </source>
</evidence>
<dbReference type="SUPFAM" id="SSF55729">
    <property type="entry name" value="Acyl-CoA N-acyltransferases (Nat)"/>
    <property type="match status" value="1"/>
</dbReference>
<dbReference type="PANTHER" id="PTHR20916:SF26">
    <property type="entry name" value="CYSTEINE-RICH PROTEIN 2-BINDING PROTEIN"/>
    <property type="match status" value="1"/>
</dbReference>
<dbReference type="PANTHER" id="PTHR20916">
    <property type="entry name" value="CYSTEINE AND GLYCINE-RICH PROTEIN 2 BINDING PROTEIN"/>
    <property type="match status" value="1"/>
</dbReference>
<dbReference type="PROSITE" id="PS51186">
    <property type="entry name" value="GNAT"/>
    <property type="match status" value="1"/>
</dbReference>
<organism evidence="3 4">
    <name type="scientific">Tigriopus californicus</name>
    <name type="common">Marine copepod</name>
    <dbReference type="NCBI Taxonomy" id="6832"/>
    <lineage>
        <taxon>Eukaryota</taxon>
        <taxon>Metazoa</taxon>
        <taxon>Ecdysozoa</taxon>
        <taxon>Arthropoda</taxon>
        <taxon>Crustacea</taxon>
        <taxon>Multicrustacea</taxon>
        <taxon>Hexanauplia</taxon>
        <taxon>Copepoda</taxon>
        <taxon>Harpacticoida</taxon>
        <taxon>Harpacticidae</taxon>
        <taxon>Tigriopus</taxon>
    </lineage>
</organism>
<evidence type="ECO:0000313" key="3">
    <source>
        <dbReference type="EMBL" id="TRY75899.1"/>
    </source>
</evidence>
<sequence>MSESSSLTMISVYEEDQLLNRVTQALAQTQGPPALNSAERSALQRLARKLKVRRIQRRNALPVFDLDMKARQICEKHLIRAQGAGPVARRERQNHRESPMFDSSSDASVTSSSRVLDRFQFTDDPRHWRPSGLLSPVSHLIPKDAIWTVRQSPYTGRELKPFIRRDQESLPLKLKLHQELKTAITGRSCKRYPVDFCYFTPHHVRTINGMANQFFWPGIDVTENLQYPDFSCVALYRQMVVGFAFLVPNVSHTDAYVSFLFVHPDWRRGGIAKFMIYHLIQSCAGRDITLHVSANNPAVMLYQNFGFKVEERILDFYDKYLPSESKECKHALFLRLSR</sequence>
<dbReference type="GO" id="GO:0004402">
    <property type="term" value="F:histone acetyltransferase activity"/>
    <property type="evidence" value="ECO:0007669"/>
    <property type="project" value="TreeGrafter"/>
</dbReference>
<feature type="domain" description="N-acetyltransferase" evidence="2">
    <location>
        <begin position="194"/>
        <end position="338"/>
    </location>
</feature>
<evidence type="ECO:0000256" key="1">
    <source>
        <dbReference type="SAM" id="MobiDB-lite"/>
    </source>
</evidence>
<dbReference type="AlphaFoldDB" id="A0A553PDY9"/>
<gene>
    <name evidence="3" type="ORF">TCAL_00670</name>
</gene>
<name>A0A553PDY9_TIGCA</name>
<dbReference type="OrthoDB" id="4080456at2759"/>
<dbReference type="FunFam" id="3.40.630.30:FF:000013">
    <property type="entry name" value="cysteine-rich protein 2-binding protein-like"/>
    <property type="match status" value="1"/>
</dbReference>
<keyword evidence="4" id="KW-1185">Reference proteome</keyword>
<feature type="compositionally biased region" description="Basic and acidic residues" evidence="1">
    <location>
        <begin position="88"/>
        <end position="99"/>
    </location>
</feature>
<dbReference type="Gene3D" id="3.40.630.30">
    <property type="match status" value="1"/>
</dbReference>
<dbReference type="EMBL" id="VCGU01000005">
    <property type="protein sequence ID" value="TRY75899.1"/>
    <property type="molecule type" value="Genomic_DNA"/>
</dbReference>
<accession>A0A553PDY9</accession>
<dbReference type="Pfam" id="PF00583">
    <property type="entry name" value="Acetyltransf_1"/>
    <property type="match status" value="1"/>
</dbReference>
<dbReference type="Proteomes" id="UP000318571">
    <property type="component" value="Chromosome 2"/>
</dbReference>
<proteinExistence type="predicted"/>
<feature type="region of interest" description="Disordered" evidence="1">
    <location>
        <begin position="84"/>
        <end position="108"/>
    </location>
</feature>
<dbReference type="STRING" id="6832.A0A553PDY9"/>
<evidence type="ECO:0000259" key="2">
    <source>
        <dbReference type="PROSITE" id="PS51186"/>
    </source>
</evidence>
<dbReference type="InterPro" id="IPR000182">
    <property type="entry name" value="GNAT_dom"/>
</dbReference>
<reference evidence="3 4" key="1">
    <citation type="journal article" date="2018" name="Nat. Ecol. Evol.">
        <title>Genomic signatures of mitonuclear coevolution across populations of Tigriopus californicus.</title>
        <authorList>
            <person name="Barreto F.S."/>
            <person name="Watson E.T."/>
            <person name="Lima T.G."/>
            <person name="Willett C.S."/>
            <person name="Edmands S."/>
            <person name="Li W."/>
            <person name="Burton R.S."/>
        </authorList>
    </citation>
    <scope>NUCLEOTIDE SEQUENCE [LARGE SCALE GENOMIC DNA]</scope>
    <source>
        <strain evidence="3 4">San Diego</strain>
    </source>
</reference>
<protein>
    <recommendedName>
        <fullName evidence="2">N-acetyltransferase domain-containing protein</fullName>
    </recommendedName>
</protein>
<dbReference type="InterPro" id="IPR016181">
    <property type="entry name" value="Acyl_CoA_acyltransferase"/>
</dbReference>